<evidence type="ECO:0000313" key="1">
    <source>
        <dbReference type="EMBL" id="KAJ4842798.1"/>
    </source>
</evidence>
<dbReference type="EMBL" id="JAKUCV010002397">
    <property type="protein sequence ID" value="KAJ4842798.1"/>
    <property type="molecule type" value="Genomic_DNA"/>
</dbReference>
<protein>
    <submittedName>
        <fullName evidence="1">Uncharacterized protein</fullName>
    </submittedName>
</protein>
<name>A0A9Q0G423_9ROSI</name>
<evidence type="ECO:0000313" key="2">
    <source>
        <dbReference type="Proteomes" id="UP001141552"/>
    </source>
</evidence>
<reference evidence="1" key="2">
    <citation type="journal article" date="2023" name="Plants (Basel)">
        <title>Annotation of the Turnera subulata (Passifloraceae) Draft Genome Reveals the S-Locus Evolved after the Divergence of Turneroideae from Passifloroideae in a Stepwise Manner.</title>
        <authorList>
            <person name="Henning P.M."/>
            <person name="Roalson E.H."/>
            <person name="Mir W."/>
            <person name="McCubbin A.G."/>
            <person name="Shore J.S."/>
        </authorList>
    </citation>
    <scope>NUCLEOTIDE SEQUENCE</scope>
    <source>
        <strain evidence="1">F60SS</strain>
    </source>
</reference>
<gene>
    <name evidence="1" type="ORF">Tsubulata_014079</name>
</gene>
<comment type="caution">
    <text evidence="1">The sequence shown here is derived from an EMBL/GenBank/DDBJ whole genome shotgun (WGS) entry which is preliminary data.</text>
</comment>
<accession>A0A9Q0G423</accession>
<proteinExistence type="predicted"/>
<sequence>MQSSQDSNGEAGTSSTDELSLQVDVVGGKKKERIFGLGGAAGLEVRIRRLLKKTLMSLLVKMKVVRMMRFEKLCVLVSLCIWCAFKGYKVGFLHVVVAVGNLQVFLLGRTSAN</sequence>
<organism evidence="1 2">
    <name type="scientific">Turnera subulata</name>
    <dbReference type="NCBI Taxonomy" id="218843"/>
    <lineage>
        <taxon>Eukaryota</taxon>
        <taxon>Viridiplantae</taxon>
        <taxon>Streptophyta</taxon>
        <taxon>Embryophyta</taxon>
        <taxon>Tracheophyta</taxon>
        <taxon>Spermatophyta</taxon>
        <taxon>Magnoliopsida</taxon>
        <taxon>eudicotyledons</taxon>
        <taxon>Gunneridae</taxon>
        <taxon>Pentapetalae</taxon>
        <taxon>rosids</taxon>
        <taxon>fabids</taxon>
        <taxon>Malpighiales</taxon>
        <taxon>Passifloraceae</taxon>
        <taxon>Turnera</taxon>
    </lineage>
</organism>
<dbReference type="AlphaFoldDB" id="A0A9Q0G423"/>
<keyword evidence="2" id="KW-1185">Reference proteome</keyword>
<dbReference type="Proteomes" id="UP001141552">
    <property type="component" value="Unassembled WGS sequence"/>
</dbReference>
<reference evidence="1" key="1">
    <citation type="submission" date="2022-02" db="EMBL/GenBank/DDBJ databases">
        <authorList>
            <person name="Henning P.M."/>
            <person name="McCubbin A.G."/>
            <person name="Shore J.S."/>
        </authorList>
    </citation>
    <scope>NUCLEOTIDE SEQUENCE</scope>
    <source>
        <strain evidence="1">F60SS</strain>
        <tissue evidence="1">Leaves</tissue>
    </source>
</reference>